<organism evidence="3 4">
    <name type="scientific">SAR86 cluster bacterium</name>
    <dbReference type="NCBI Taxonomy" id="2030880"/>
    <lineage>
        <taxon>Bacteria</taxon>
        <taxon>Pseudomonadati</taxon>
        <taxon>Pseudomonadota</taxon>
        <taxon>Gammaproteobacteria</taxon>
        <taxon>SAR86 cluster</taxon>
    </lineage>
</organism>
<feature type="domain" description="Xaa-Pro dipeptidyl-peptidase C-terminal" evidence="2">
    <location>
        <begin position="288"/>
        <end position="539"/>
    </location>
</feature>
<dbReference type="Pfam" id="PF08530">
    <property type="entry name" value="PepX_C"/>
    <property type="match status" value="1"/>
</dbReference>
<dbReference type="NCBIfam" id="TIGR00976">
    <property type="entry name" value="CocE_NonD"/>
    <property type="match status" value="1"/>
</dbReference>
<proteinExistence type="predicted"/>
<comment type="caution">
    <text evidence="3">The sequence shown here is derived from an EMBL/GenBank/DDBJ whole genome shotgun (WGS) entry which is preliminary data.</text>
</comment>
<dbReference type="GO" id="GO:0008239">
    <property type="term" value="F:dipeptidyl-peptidase activity"/>
    <property type="evidence" value="ECO:0007669"/>
    <property type="project" value="InterPro"/>
</dbReference>
<name>A0A2A5CGQ9_9GAMM</name>
<dbReference type="SUPFAM" id="SSF53474">
    <property type="entry name" value="alpha/beta-Hydrolases"/>
    <property type="match status" value="1"/>
</dbReference>
<dbReference type="SMART" id="SM00939">
    <property type="entry name" value="PepX_C"/>
    <property type="match status" value="1"/>
</dbReference>
<dbReference type="InterPro" id="IPR000383">
    <property type="entry name" value="Xaa-Pro-like_dom"/>
</dbReference>
<dbReference type="Pfam" id="PF02129">
    <property type="entry name" value="Peptidase_S15"/>
    <property type="match status" value="1"/>
</dbReference>
<dbReference type="EMBL" id="NVWI01000002">
    <property type="protein sequence ID" value="PCJ42576.1"/>
    <property type="molecule type" value="Genomic_DNA"/>
</dbReference>
<reference evidence="4" key="1">
    <citation type="submission" date="2017-08" db="EMBL/GenBank/DDBJ databases">
        <title>A dynamic microbial community with high functional redundancy inhabits the cold, oxic subseafloor aquifer.</title>
        <authorList>
            <person name="Tully B.J."/>
            <person name="Wheat C.G."/>
            <person name="Glazer B.T."/>
            <person name="Huber J.A."/>
        </authorList>
    </citation>
    <scope>NUCLEOTIDE SEQUENCE [LARGE SCALE GENOMIC DNA]</scope>
</reference>
<sequence length="621" mass="69241">MGLALISIQSFSQTPIQASGPLITTESNLMVAMRDGVNIALDIYRPAQRGTYPTLYSSAPYPHTDDNTPPDNLPLGSIAWFVSQGFNYVVASTRGTGLSEGEYEFLSRDEQQDHYEIIEWIAEQAWSDGQVIGAGSDYYATAQWQMAIQNPPSLSCIAPINGVVQPYQDWAFPGGLENTDFLQDWYESKVRRANAFTDSELQTLVSYDLRLQLLAHPSYDGYWQIRSSLPNIEAINVPVFIVDNWQKSMGLTSNFMALERLNSQHKMAIFNSETALMQNTVFLEEHLLPYYQWCLQDTVAPDFSTLPALSYQNQGSNLWLTLDSWPPQEASYAALFLNRQELDPKAPATLAFEIQANNIAVSRYGTFDETADIGSLTFISNPLASDLEITGPIMFELYASSSATNTAFEITLFEEINLEQITSNFTLPGFLMDVIASATSAADATSLITVSTGTLKASMRAFIEDSNDNYQPQYTFNSNLPLVPSRTTRMDIAMQPIAHRFRAGSRIILSITQVSDDSLAEINRQDSIFHSQRNPSRIWLPVLSGELETVEPEEDLSEIFVDLQSELITNPTSGMRFDTEFSSELNNGEVSDVLQQAIDNLVLFIRPEPGIEPTTESTETD</sequence>
<dbReference type="Gene3D" id="1.10.3020.20">
    <property type="match status" value="1"/>
</dbReference>
<dbReference type="Proteomes" id="UP000228987">
    <property type="component" value="Unassembled WGS sequence"/>
</dbReference>
<dbReference type="PANTHER" id="PTHR43056">
    <property type="entry name" value="PEPTIDASE S9 PROLYL OLIGOPEPTIDASE"/>
    <property type="match status" value="1"/>
</dbReference>
<gene>
    <name evidence="3" type="ORF">COA71_03425</name>
</gene>
<dbReference type="InterPro" id="IPR008979">
    <property type="entry name" value="Galactose-bd-like_sf"/>
</dbReference>
<dbReference type="PANTHER" id="PTHR43056:SF10">
    <property type="entry name" value="COCE_NOND FAMILY, PUTATIVE (AFU_ORTHOLOGUE AFUA_7G00600)-RELATED"/>
    <property type="match status" value="1"/>
</dbReference>
<dbReference type="InterPro" id="IPR029058">
    <property type="entry name" value="AB_hydrolase_fold"/>
</dbReference>
<dbReference type="SUPFAM" id="SSF49785">
    <property type="entry name" value="Galactose-binding domain-like"/>
    <property type="match status" value="1"/>
</dbReference>
<evidence type="ECO:0000256" key="1">
    <source>
        <dbReference type="ARBA" id="ARBA00022801"/>
    </source>
</evidence>
<dbReference type="InterPro" id="IPR013736">
    <property type="entry name" value="Xaa-Pro_dipept_C"/>
</dbReference>
<dbReference type="Gene3D" id="2.60.120.260">
    <property type="entry name" value="Galactose-binding domain-like"/>
    <property type="match status" value="1"/>
</dbReference>
<keyword evidence="1" id="KW-0378">Hydrolase</keyword>
<dbReference type="Gene3D" id="3.40.50.1820">
    <property type="entry name" value="alpha/beta hydrolase"/>
    <property type="match status" value="1"/>
</dbReference>
<dbReference type="InterPro" id="IPR005674">
    <property type="entry name" value="CocE/Ser_esterase"/>
</dbReference>
<dbReference type="InterPro" id="IPR050585">
    <property type="entry name" value="Xaa-Pro_dipeptidyl-ppase/CocE"/>
</dbReference>
<accession>A0A2A5CGQ9</accession>
<evidence type="ECO:0000313" key="3">
    <source>
        <dbReference type="EMBL" id="PCJ42576.1"/>
    </source>
</evidence>
<evidence type="ECO:0000313" key="4">
    <source>
        <dbReference type="Proteomes" id="UP000228987"/>
    </source>
</evidence>
<protein>
    <recommendedName>
        <fullName evidence="2">Xaa-Pro dipeptidyl-peptidase C-terminal domain-containing protein</fullName>
    </recommendedName>
</protein>
<evidence type="ECO:0000259" key="2">
    <source>
        <dbReference type="SMART" id="SM00939"/>
    </source>
</evidence>
<dbReference type="AlphaFoldDB" id="A0A2A5CGQ9"/>